<evidence type="ECO:0000313" key="1">
    <source>
        <dbReference type="EMBL" id="AEW19761.1"/>
    </source>
</evidence>
<proteinExistence type="predicted"/>
<organism evidence="1 2">
    <name type="scientific">Tannerella forsythia (strain ATCC 43037 / JCM 10827 / CCUG 21028 A / KCTC 5666 / FDC 338)</name>
    <name type="common">Bacteroides forsythus</name>
    <dbReference type="NCBI Taxonomy" id="203275"/>
    <lineage>
        <taxon>Bacteria</taxon>
        <taxon>Pseudomonadati</taxon>
        <taxon>Bacteroidota</taxon>
        <taxon>Bacteroidia</taxon>
        <taxon>Bacteroidales</taxon>
        <taxon>Tannerellaceae</taxon>
        <taxon>Tannerella</taxon>
    </lineage>
</organism>
<evidence type="ECO:0000313" key="2">
    <source>
        <dbReference type="Proteomes" id="UP000005436"/>
    </source>
</evidence>
<sequence length="144" mass="15409">MGRIFPQTGIGIRTGRLISISIISEHLTIRIHALTSKSIARVKDSSECSGFAFPCVTVRMVIGCTSAREMSNSAYVSVIGPYGYFSIGCIGIFTCVYSRAGISLRVVGKESVPTAPYVRIAVIRTNQIGTCIAFIDASPRPAVC</sequence>
<dbReference type="PATRIC" id="fig|203275.8.peg.2754"/>
<dbReference type="AlphaFoldDB" id="G8UI30"/>
<dbReference type="KEGG" id="tfo:BFO_3192"/>
<name>G8UI30_TANFA</name>
<gene>
    <name evidence="1" type="ordered locus">BFO_3192</name>
</gene>
<dbReference type="Proteomes" id="UP000005436">
    <property type="component" value="Chromosome"/>
</dbReference>
<protein>
    <submittedName>
        <fullName evidence="1">Uncharacterized protein</fullName>
    </submittedName>
</protein>
<dbReference type="EMBL" id="CP003191">
    <property type="protein sequence ID" value="AEW19761.1"/>
    <property type="molecule type" value="Genomic_DNA"/>
</dbReference>
<accession>G8UI30</accession>
<dbReference type="STRING" id="203275.BFO_3192"/>
<keyword evidence="2" id="KW-1185">Reference proteome</keyword>
<reference evidence="2" key="1">
    <citation type="submission" date="2011-12" db="EMBL/GenBank/DDBJ databases">
        <title>Complete sequence of Tannerella forsythia ATCC 43037.</title>
        <authorList>
            <person name="Dewhirst F."/>
            <person name="Tanner A."/>
            <person name="Izard J."/>
            <person name="Brinkac L."/>
            <person name="Durkin A.S."/>
            <person name="Hostetler J."/>
            <person name="Shetty J."/>
            <person name="Torralba M."/>
            <person name="Gill S."/>
            <person name="Nelson K."/>
        </authorList>
    </citation>
    <scope>NUCLEOTIDE SEQUENCE [LARGE SCALE GENOMIC DNA]</scope>
    <source>
        <strain evidence="2">ATCC 43037 / JCM 10827 / CCUG 33226 / KCTC 5666 / FDC 338</strain>
    </source>
</reference>
<dbReference type="HOGENOM" id="CLU_1795537_0_0_10"/>